<name>A0A2S7US34_9GAMM</name>
<dbReference type="OrthoDB" id="6402476at2"/>
<feature type="transmembrane region" description="Helical" evidence="1">
    <location>
        <begin position="12"/>
        <end position="33"/>
    </location>
</feature>
<gene>
    <name evidence="3" type="ORF">BTO11_03460</name>
</gene>
<feature type="transmembrane region" description="Helical" evidence="1">
    <location>
        <begin position="160"/>
        <end position="179"/>
    </location>
</feature>
<keyword evidence="1" id="KW-0812">Transmembrane</keyword>
<dbReference type="Proteomes" id="UP000239007">
    <property type="component" value="Unassembled WGS sequence"/>
</dbReference>
<feature type="transmembrane region" description="Helical" evidence="1">
    <location>
        <begin position="81"/>
        <end position="106"/>
    </location>
</feature>
<keyword evidence="4" id="KW-1185">Reference proteome</keyword>
<dbReference type="GO" id="GO:0080120">
    <property type="term" value="P:CAAX-box protein maturation"/>
    <property type="evidence" value="ECO:0007669"/>
    <property type="project" value="UniProtKB-ARBA"/>
</dbReference>
<dbReference type="RefSeq" id="WP_105051274.1">
    <property type="nucleotide sequence ID" value="NZ_BMYG01000004.1"/>
</dbReference>
<feature type="domain" description="CAAX prenyl protease 2/Lysostaphin resistance protein A-like" evidence="2">
    <location>
        <begin position="127"/>
        <end position="220"/>
    </location>
</feature>
<evidence type="ECO:0000256" key="1">
    <source>
        <dbReference type="SAM" id="Phobius"/>
    </source>
</evidence>
<feature type="transmembrane region" description="Helical" evidence="1">
    <location>
        <begin position="45"/>
        <end position="66"/>
    </location>
</feature>
<evidence type="ECO:0000313" key="4">
    <source>
        <dbReference type="Proteomes" id="UP000239007"/>
    </source>
</evidence>
<dbReference type="EMBL" id="MSCH01000003">
    <property type="protein sequence ID" value="PQJ52804.1"/>
    <property type="molecule type" value="Genomic_DNA"/>
</dbReference>
<dbReference type="Pfam" id="PF02517">
    <property type="entry name" value="Rce1-like"/>
    <property type="match status" value="1"/>
</dbReference>
<evidence type="ECO:0000259" key="2">
    <source>
        <dbReference type="Pfam" id="PF02517"/>
    </source>
</evidence>
<organism evidence="3 4">
    <name type="scientific">Psychrosphaera saromensis</name>
    <dbReference type="NCBI Taxonomy" id="716813"/>
    <lineage>
        <taxon>Bacteria</taxon>
        <taxon>Pseudomonadati</taxon>
        <taxon>Pseudomonadota</taxon>
        <taxon>Gammaproteobacteria</taxon>
        <taxon>Alteromonadales</taxon>
        <taxon>Pseudoalteromonadaceae</taxon>
        <taxon>Psychrosphaera</taxon>
    </lineage>
</organism>
<keyword evidence="1" id="KW-1133">Transmembrane helix</keyword>
<proteinExistence type="predicted"/>
<dbReference type="GO" id="GO:0004175">
    <property type="term" value="F:endopeptidase activity"/>
    <property type="evidence" value="ECO:0007669"/>
    <property type="project" value="UniProtKB-ARBA"/>
</dbReference>
<dbReference type="AlphaFoldDB" id="A0A2S7US34"/>
<comment type="caution">
    <text evidence="3">The sequence shown here is derived from an EMBL/GenBank/DDBJ whole genome shotgun (WGS) entry which is preliminary data.</text>
</comment>
<protein>
    <recommendedName>
        <fullName evidence="2">CAAX prenyl protease 2/Lysostaphin resistance protein A-like domain-containing protein</fullName>
    </recommendedName>
</protein>
<keyword evidence="1" id="KW-0472">Membrane</keyword>
<feature type="transmembrane region" description="Helical" evidence="1">
    <location>
        <begin position="127"/>
        <end position="148"/>
    </location>
</feature>
<reference evidence="3 4" key="1">
    <citation type="submission" date="2016-12" db="EMBL/GenBank/DDBJ databases">
        <title>Diversity of luminous bacteria.</title>
        <authorList>
            <person name="Yoshizawa S."/>
            <person name="Kogure K."/>
        </authorList>
    </citation>
    <scope>NUCLEOTIDE SEQUENCE [LARGE SCALE GENOMIC DNA]</scope>
    <source>
        <strain evidence="3 4">SA4-48</strain>
    </source>
</reference>
<feature type="transmembrane region" description="Helical" evidence="1">
    <location>
        <begin position="210"/>
        <end position="232"/>
    </location>
</feature>
<accession>A0A2S7US34</accession>
<sequence length="233" mass="26473">MPKQDQTISAKMAAPFCILLIVILLTQVIGVYVSNSFLASGGFKGYWILSRLVLPFLVVFLLAIPLKHLYFSKPVITRENLIMMAVFTGLLLCLFIYLQFFAADYLSHYRHGRSVEALREAGKFDRFLIFTASTIIGWEILHRGFLLGGGQYCLTKHYKLNPTAAAIIMTVIVCIFEVLFHIKKPIYEAIGMIVASPLLSYLTIKTRSLWPALTFHLLIELAFGFSAFYYSFY</sequence>
<dbReference type="InterPro" id="IPR003675">
    <property type="entry name" value="Rce1/LyrA-like_dom"/>
</dbReference>
<evidence type="ECO:0000313" key="3">
    <source>
        <dbReference type="EMBL" id="PQJ52804.1"/>
    </source>
</evidence>